<evidence type="ECO:0000259" key="1">
    <source>
        <dbReference type="Pfam" id="PF12770"/>
    </source>
</evidence>
<name>A0A2S5CPQ9_9GAMM</name>
<reference evidence="2 3" key="1">
    <citation type="submission" date="2017-11" db="EMBL/GenBank/DDBJ databases">
        <title>Draft Genome Sequence of Methylobacter psychrotolerans Sph1T, an Obligate Methanotroph from Low-Temperature Environments.</title>
        <authorList>
            <person name="Oshkin I.Y."/>
            <person name="Miroshnikov K."/>
            <person name="Belova S.E."/>
            <person name="Korzhenkov A."/>
            <person name="Toshchakov S.V."/>
            <person name="Dedysh S.N."/>
        </authorList>
    </citation>
    <scope>NUCLEOTIDE SEQUENCE [LARGE SCALE GENOMIC DNA]</scope>
    <source>
        <strain evidence="2 3">Sph1</strain>
    </source>
</reference>
<dbReference type="Gene3D" id="3.40.50.300">
    <property type="entry name" value="P-loop containing nucleotide triphosphate hydrolases"/>
    <property type="match status" value="1"/>
</dbReference>
<dbReference type="InterPro" id="IPR024983">
    <property type="entry name" value="CHAT_dom"/>
</dbReference>
<dbReference type="Proteomes" id="UP000237423">
    <property type="component" value="Unassembled WGS sequence"/>
</dbReference>
<dbReference type="AlphaFoldDB" id="A0A2S5CPQ9"/>
<evidence type="ECO:0000313" key="2">
    <source>
        <dbReference type="EMBL" id="POZ52786.1"/>
    </source>
</evidence>
<dbReference type="Pfam" id="PF12770">
    <property type="entry name" value="CHAT"/>
    <property type="match status" value="1"/>
</dbReference>
<comment type="caution">
    <text evidence="2">The sequence shown here is derived from an EMBL/GenBank/DDBJ whole genome shotgun (WGS) entry which is preliminary data.</text>
</comment>
<dbReference type="RefSeq" id="WP_103973763.1">
    <property type="nucleotide sequence ID" value="NZ_PGFZ01000002.1"/>
</dbReference>
<organism evidence="2 3">
    <name type="scientific">Methylovulum psychrotolerans</name>
    <dbReference type="NCBI Taxonomy" id="1704499"/>
    <lineage>
        <taxon>Bacteria</taxon>
        <taxon>Pseudomonadati</taxon>
        <taxon>Pseudomonadota</taxon>
        <taxon>Gammaproteobacteria</taxon>
        <taxon>Methylococcales</taxon>
        <taxon>Methylococcaceae</taxon>
        <taxon>Methylovulum</taxon>
    </lineage>
</organism>
<protein>
    <submittedName>
        <fullName evidence="2">CHAT domain-containing protein</fullName>
    </submittedName>
</protein>
<sequence length="661" mass="73392">MKTLRIEVFNASSSLAQLRFFADDNPLPRIRDVAPAELTDFIERSQTHYQDGLSLQALGKELFDWLHGKEGYLDGYSQDTVLYIPSSPLGEVAWELLHNGGYLCANLHHPFTPLRRVSTRENPVQPKNRPLRLLFMASSPEDVRPLLQFEQEEALILTATRASNLELVVEESGSLEGLSERISYGDANDSFDVVHITGHADIVNDQPVFLLEDEFGQAQLADADAIAGVFSRHGRFPRLLFLSGCNTAQASTKALPSLCEALVSAGVPAVLGWAKPVGDLIASFTAQELYQRLAEGVELGRAVSLTRQALYREEQRILQTDPTYKPQWHLLRFYSDDTPLTALALKGKRRAMPEIRQEFLDNNVKVEVCPREAFVGRRRLLQQAVRILRSLQGEENYAEGIILTGMGGLGKSSLAVRICQHLEHDLPLRFIASGKMDEAVLRNLLGNNLPKHTATINDILNQPQALTLRLRQLFGQFPEFDAALFVFDDFEQNFRVDDYQNVDPIAYGIIIALLAAIRQTGSPSRVLITSRYAVTVSSPLRLADIALSSFQGKKTAALRLSYLPPKPDTTTLAQEQQAIQLAAGNPRLLERLYQVVAAKLDTDALFAQLAEKQAEFREELLLATLLSYQNAATRQLIASLALFEVFIPKTVLATGAGFAGF</sequence>
<gene>
    <name evidence="2" type="ORF">AADEFJLK_01393</name>
</gene>
<feature type="domain" description="CHAT" evidence="1">
    <location>
        <begin position="56"/>
        <end position="317"/>
    </location>
</feature>
<evidence type="ECO:0000313" key="3">
    <source>
        <dbReference type="Proteomes" id="UP000237423"/>
    </source>
</evidence>
<proteinExistence type="predicted"/>
<dbReference type="EMBL" id="PGFZ01000002">
    <property type="protein sequence ID" value="POZ52786.1"/>
    <property type="molecule type" value="Genomic_DNA"/>
</dbReference>
<dbReference type="SUPFAM" id="SSF52540">
    <property type="entry name" value="P-loop containing nucleoside triphosphate hydrolases"/>
    <property type="match status" value="1"/>
</dbReference>
<accession>A0A2S5CPQ9</accession>
<dbReference type="InterPro" id="IPR027417">
    <property type="entry name" value="P-loop_NTPase"/>
</dbReference>